<evidence type="ECO:0000313" key="3">
    <source>
        <dbReference type="Proteomes" id="UP000243750"/>
    </source>
</evidence>
<dbReference type="AlphaFoldDB" id="A0AA91U0S6"/>
<gene>
    <name evidence="1" type="ORF">CO192_15700</name>
    <name evidence="2" type="ORF">EAO82_15715</name>
</gene>
<dbReference type="EMBL" id="CP033116">
    <property type="protein sequence ID" value="QFY57684.1"/>
    <property type="molecule type" value="Genomic_DNA"/>
</dbReference>
<evidence type="ECO:0000313" key="4">
    <source>
        <dbReference type="Proteomes" id="UP000344571"/>
    </source>
</evidence>
<dbReference type="InterPro" id="IPR029465">
    <property type="entry name" value="ATPgrasp_TupA"/>
</dbReference>
<keyword evidence="4" id="KW-1185">Reference proteome</keyword>
<dbReference type="EMBL" id="NWMT01000202">
    <property type="protein sequence ID" value="PCC98412.1"/>
    <property type="molecule type" value="Genomic_DNA"/>
</dbReference>
<evidence type="ECO:0000313" key="1">
    <source>
        <dbReference type="EMBL" id="PCC98412.1"/>
    </source>
</evidence>
<dbReference type="Proteomes" id="UP000243750">
    <property type="component" value="Unassembled WGS sequence"/>
</dbReference>
<protein>
    <submittedName>
        <fullName evidence="1">Carbonic anhydrase</fullName>
    </submittedName>
</protein>
<proteinExistence type="predicted"/>
<name>A0AA91U0S6_9GAMM</name>
<reference evidence="1 3" key="1">
    <citation type="submission" date="2017-09" db="EMBL/GenBank/DDBJ databases">
        <title>Bacterial and phytoplankton interrelationship in Kongsfjorden, an Arctic fjord.</title>
        <authorList>
            <person name="Sinha R."/>
            <person name="Krishnan K."/>
        </authorList>
    </citation>
    <scope>NUCLEOTIDE SEQUENCE [LARGE SCALE GENOMIC DNA]</scope>
    <source>
        <strain evidence="1 3">58</strain>
    </source>
</reference>
<organism evidence="1 3">
    <name type="scientific">Halopseudomonas pelagia</name>
    <dbReference type="NCBI Taxonomy" id="553151"/>
    <lineage>
        <taxon>Bacteria</taxon>
        <taxon>Pseudomonadati</taxon>
        <taxon>Pseudomonadota</taxon>
        <taxon>Gammaproteobacteria</taxon>
        <taxon>Pseudomonadales</taxon>
        <taxon>Pseudomonadaceae</taxon>
        <taxon>Halopseudomonas</taxon>
    </lineage>
</organism>
<dbReference type="Pfam" id="PF14305">
    <property type="entry name" value="ATPgrasp_TupA"/>
    <property type="match status" value="1"/>
</dbReference>
<dbReference type="Proteomes" id="UP000344571">
    <property type="component" value="Chromosome"/>
</dbReference>
<sequence length="303" mass="35686">MVPEKIYVPIYKKILRSKSLRLKVLSILDFFPDKIMIKIQYFMYFGRVADIKQPKRFSEKLQWYKLNYRDPLMTKCVDKVCVRDFVRERGLSDILTTEYAVYHSAEDIEFEALPEKFVAKYNNGAQRNLIVRSKKDIHKADLVNKLTSWMSAPLSKLGREWSYYDVVGKILVEEYLEPEEDGDLTDYKFFCFNGEPMFLYVLKDRFLNDGLKLGVYDTQFNKLDVYRAGIKKLHQGLAKPKDFERMLDVVRKLAVGFPHVRVDLYNIDGRIVFGELTFYDGSGYISYEPDEFDFKVGSMFKLP</sequence>
<evidence type="ECO:0000313" key="2">
    <source>
        <dbReference type="EMBL" id="QFY57684.1"/>
    </source>
</evidence>
<accession>A0AA91U0S6</accession>
<reference evidence="2 4" key="2">
    <citation type="submission" date="2018-10" db="EMBL/GenBank/DDBJ databases">
        <title>Complete genome sequence of Pseudomonas pelagia strain Kongs-67.</title>
        <authorList>
            <person name="Sinha R.K."/>
            <person name="Krishnan K."/>
        </authorList>
    </citation>
    <scope>NUCLEOTIDE SEQUENCE [LARGE SCALE GENOMIC DNA]</scope>
    <source>
        <strain evidence="2 4">Kongs-67</strain>
    </source>
</reference>